<gene>
    <name evidence="1" type="ORF">AUK05_00880</name>
</gene>
<protein>
    <submittedName>
        <fullName evidence="1">Uncharacterized protein</fullName>
    </submittedName>
</protein>
<comment type="caution">
    <text evidence="1">The sequence shown here is derived from an EMBL/GenBank/DDBJ whole genome shotgun (WGS) entry which is preliminary data.</text>
</comment>
<evidence type="ECO:0000313" key="1">
    <source>
        <dbReference type="EMBL" id="OIP87625.1"/>
    </source>
</evidence>
<reference evidence="1 2" key="1">
    <citation type="journal article" date="2016" name="Environ. Microbiol.">
        <title>Genomic resolution of a cold subsurface aquifer community provides metabolic insights for novel microbes adapted to high CO concentrations.</title>
        <authorList>
            <person name="Probst A.J."/>
            <person name="Castelle C.J."/>
            <person name="Singh A."/>
            <person name="Brown C.T."/>
            <person name="Anantharaman K."/>
            <person name="Sharon I."/>
            <person name="Hug L.A."/>
            <person name="Burstein D."/>
            <person name="Emerson J.B."/>
            <person name="Thomas B.C."/>
            <person name="Banfield J.F."/>
        </authorList>
    </citation>
    <scope>NUCLEOTIDE SEQUENCE [LARGE SCALE GENOMIC DNA]</scope>
    <source>
        <strain evidence="1">CG2_30_35_20</strain>
    </source>
</reference>
<dbReference type="Proteomes" id="UP000182344">
    <property type="component" value="Unassembled WGS sequence"/>
</dbReference>
<proteinExistence type="predicted"/>
<name>A0A1J5HRB5_9BACT</name>
<accession>A0A1J5HRB5</accession>
<evidence type="ECO:0000313" key="2">
    <source>
        <dbReference type="Proteomes" id="UP000182344"/>
    </source>
</evidence>
<sequence>MTIPYPEEKVLQDQLSMLNPDEIKAANKTIKKINEEFPPLRRRGRPSTNSLYQLIPEEMDDILIFD</sequence>
<organism evidence="1 2">
    <name type="scientific">Candidatus Shapirobacteria bacterium CG2_30_35_20</name>
    <dbReference type="NCBI Taxonomy" id="1805376"/>
    <lineage>
        <taxon>Bacteria</taxon>
        <taxon>Candidatus Shapironibacteriota</taxon>
    </lineage>
</organism>
<dbReference type="AlphaFoldDB" id="A0A1J5HRB5"/>
<dbReference type="EMBL" id="MNZO01000013">
    <property type="protein sequence ID" value="OIP87625.1"/>
    <property type="molecule type" value="Genomic_DNA"/>
</dbReference>